<dbReference type="Pfam" id="PF13015">
    <property type="entry name" value="PRKCSH_1"/>
    <property type="match status" value="1"/>
</dbReference>
<dbReference type="InterPro" id="IPR039794">
    <property type="entry name" value="Gtb1-like"/>
</dbReference>
<dbReference type="InterPro" id="IPR028146">
    <property type="entry name" value="PRKCSH_N"/>
</dbReference>
<dbReference type="Gene3D" id="1.10.238.10">
    <property type="entry name" value="EF-hand"/>
    <property type="match status" value="1"/>
</dbReference>
<dbReference type="Proteomes" id="UP000036403">
    <property type="component" value="Unassembled WGS sequence"/>
</dbReference>
<feature type="domain" description="EF-hand" evidence="8">
    <location>
        <begin position="242"/>
        <end position="277"/>
    </location>
</feature>
<dbReference type="STRING" id="67767.A0A0J7KXH9"/>
<keyword evidence="2" id="KW-0732">Signal</keyword>
<dbReference type="AlphaFoldDB" id="A0A0J7KXH9"/>
<keyword evidence="6" id="KW-0175">Coiled coil</keyword>
<keyword evidence="5" id="KW-1015">Disulfide bond</keyword>
<dbReference type="Pfam" id="PF12999">
    <property type="entry name" value="PRKCSH-like"/>
    <property type="match status" value="1"/>
</dbReference>
<dbReference type="PROSITE" id="PS51914">
    <property type="entry name" value="MRH"/>
    <property type="match status" value="1"/>
</dbReference>
<dbReference type="PROSITE" id="PS00018">
    <property type="entry name" value="EF_HAND_1"/>
    <property type="match status" value="1"/>
</dbReference>
<keyword evidence="3" id="KW-0256">Endoplasmic reticulum</keyword>
<dbReference type="InterPro" id="IPR002172">
    <property type="entry name" value="LDrepeatLR_classA_rpt"/>
</dbReference>
<evidence type="ECO:0000256" key="1">
    <source>
        <dbReference type="ARBA" id="ARBA00022387"/>
    </source>
</evidence>
<evidence type="ECO:0000313" key="10">
    <source>
        <dbReference type="EMBL" id="KMQ95026.1"/>
    </source>
</evidence>
<evidence type="ECO:0000256" key="7">
    <source>
        <dbReference type="SAM" id="MobiDB-lite"/>
    </source>
</evidence>
<protein>
    <recommendedName>
        <fullName evidence="1">Glucosidase 2 subunit beta</fullName>
    </recommendedName>
</protein>
<evidence type="ECO:0000256" key="5">
    <source>
        <dbReference type="ARBA" id="ARBA00023157"/>
    </source>
</evidence>
<sequence>MNDHRQVLSLRSLVLAMSTSRRLLLLLLLLTILGHVAGSGVFQIRGIPVQKNSLYRPDRDFECLDGSRLIPYTWVNDDYCDCGDSSDEPGTAACANGWFYCENAGHKPVYIPSSWVNDGVCDCCDTSDEYASRARCANNCSELGREARLEQQKAEQLTRDGNKLRLELVTRGKTIKAEQQSRLSKLRTDHDEAELLKKEKEILKTQAEERESSALEKYKPVEPVEEQQPATAEGTGEEEEELNISEVEDYFKILDSDSSGTVTLAELQTRATFDKNRDGVVSEEEALYFLNYKKEVGLQEFVDSAWANIKPYLMLEQGMFKAAESKKEADEQQPLDDTDHEREEDDEGEIADEEEGDTVAEEEQDKEPQEPEVQYDEETQALIDEANSARERFQETVKAASELQSEIRQLEEKLDRDYGPQEEFASLDGECFEYADLEYIYKLCLFGKTTQKAKSGGSDVNLGHWHDWAGTADNKYTKMKYDRGLTCWNGPARSTIVTISCGIENKLISVTEPSRCEYAMEFSTPALCNLSSVDAADKHDEL</sequence>
<evidence type="ECO:0000256" key="6">
    <source>
        <dbReference type="SAM" id="Coils"/>
    </source>
</evidence>
<dbReference type="Pfam" id="PF13202">
    <property type="entry name" value="EF-hand_5"/>
    <property type="match status" value="1"/>
</dbReference>
<dbReference type="GO" id="GO:0006491">
    <property type="term" value="P:N-glycan processing"/>
    <property type="evidence" value="ECO:0007669"/>
    <property type="project" value="TreeGrafter"/>
</dbReference>
<evidence type="ECO:0000313" key="11">
    <source>
        <dbReference type="Proteomes" id="UP000036403"/>
    </source>
</evidence>
<dbReference type="InterPro" id="IPR002048">
    <property type="entry name" value="EF_hand_dom"/>
</dbReference>
<keyword evidence="11" id="KW-1185">Reference proteome</keyword>
<dbReference type="CDD" id="cd00112">
    <property type="entry name" value="LDLa"/>
    <property type="match status" value="1"/>
</dbReference>
<dbReference type="GO" id="GO:0005509">
    <property type="term" value="F:calcium ion binding"/>
    <property type="evidence" value="ECO:0007669"/>
    <property type="project" value="InterPro"/>
</dbReference>
<feature type="compositionally biased region" description="Acidic residues" evidence="7">
    <location>
        <begin position="331"/>
        <end position="365"/>
    </location>
</feature>
<accession>A0A0J7KXH9</accession>
<dbReference type="Gene3D" id="4.10.400.10">
    <property type="entry name" value="Low-density Lipoprotein Receptor"/>
    <property type="match status" value="2"/>
</dbReference>
<gene>
    <name evidence="10" type="ORF">RF55_4782</name>
</gene>
<name>A0A0J7KXH9_LASNI</name>
<evidence type="ECO:0000259" key="8">
    <source>
        <dbReference type="PROSITE" id="PS50222"/>
    </source>
</evidence>
<dbReference type="InterPro" id="IPR036055">
    <property type="entry name" value="LDL_receptor-like_sf"/>
</dbReference>
<dbReference type="PANTHER" id="PTHR12630:SF1">
    <property type="entry name" value="GLUCOSIDASE 2 SUBUNIT BETA"/>
    <property type="match status" value="1"/>
</dbReference>
<evidence type="ECO:0000256" key="3">
    <source>
        <dbReference type="ARBA" id="ARBA00022824"/>
    </source>
</evidence>
<dbReference type="InterPro" id="IPR036607">
    <property type="entry name" value="PRKCSH"/>
</dbReference>
<dbReference type="InterPro" id="IPR009011">
    <property type="entry name" value="Man6P_isomerase_rcpt-bd_dom_sf"/>
</dbReference>
<organism evidence="10 11">
    <name type="scientific">Lasius niger</name>
    <name type="common">Black garden ant</name>
    <dbReference type="NCBI Taxonomy" id="67767"/>
    <lineage>
        <taxon>Eukaryota</taxon>
        <taxon>Metazoa</taxon>
        <taxon>Ecdysozoa</taxon>
        <taxon>Arthropoda</taxon>
        <taxon>Hexapoda</taxon>
        <taxon>Insecta</taxon>
        <taxon>Pterygota</taxon>
        <taxon>Neoptera</taxon>
        <taxon>Endopterygota</taxon>
        <taxon>Hymenoptera</taxon>
        <taxon>Apocrita</taxon>
        <taxon>Aculeata</taxon>
        <taxon>Formicoidea</taxon>
        <taxon>Formicidae</taxon>
        <taxon>Formicinae</taxon>
        <taxon>Lasius</taxon>
        <taxon>Lasius</taxon>
    </lineage>
</organism>
<evidence type="ECO:0000256" key="4">
    <source>
        <dbReference type="ARBA" id="ARBA00022837"/>
    </source>
</evidence>
<dbReference type="Gene3D" id="2.70.130.10">
    <property type="entry name" value="Mannose-6-phosphate receptor binding domain"/>
    <property type="match status" value="1"/>
</dbReference>
<dbReference type="PaxDb" id="67767-A0A0J7KXH9"/>
<dbReference type="InterPro" id="IPR018247">
    <property type="entry name" value="EF_Hand_1_Ca_BS"/>
</dbReference>
<dbReference type="GO" id="GO:0017177">
    <property type="term" value="C:glucosidase II complex"/>
    <property type="evidence" value="ECO:0007669"/>
    <property type="project" value="TreeGrafter"/>
</dbReference>
<evidence type="ECO:0000259" key="9">
    <source>
        <dbReference type="PROSITE" id="PS51914"/>
    </source>
</evidence>
<reference evidence="10 11" key="1">
    <citation type="submission" date="2015-04" db="EMBL/GenBank/DDBJ databases">
        <title>Lasius niger genome sequencing.</title>
        <authorList>
            <person name="Konorov E.A."/>
            <person name="Nikitin M.A."/>
            <person name="Kirill M.V."/>
            <person name="Chang P."/>
        </authorList>
    </citation>
    <scope>NUCLEOTIDE SEQUENCE [LARGE SCALE GENOMIC DNA]</scope>
    <source>
        <tissue evidence="10">Whole</tissue>
    </source>
</reference>
<dbReference type="InterPro" id="IPR044865">
    <property type="entry name" value="MRH_dom"/>
</dbReference>
<feature type="region of interest" description="Disordered" evidence="7">
    <location>
        <begin position="324"/>
        <end position="376"/>
    </location>
</feature>
<proteinExistence type="predicted"/>
<dbReference type="PANTHER" id="PTHR12630">
    <property type="entry name" value="N-LINKED OLIGOSACCHARIDE PROCESSING"/>
    <property type="match status" value="1"/>
</dbReference>
<dbReference type="SUPFAM" id="SSF50911">
    <property type="entry name" value="Mannose 6-phosphate receptor domain"/>
    <property type="match status" value="1"/>
</dbReference>
<dbReference type="PROSITE" id="PS50222">
    <property type="entry name" value="EF_HAND_2"/>
    <property type="match status" value="1"/>
</dbReference>
<keyword evidence="4" id="KW-0106">Calcium</keyword>
<comment type="caution">
    <text evidence="10">The sequence shown here is derived from an EMBL/GenBank/DDBJ whole genome shotgun (WGS) entry which is preliminary data.</text>
</comment>
<feature type="coiled-coil region" evidence="6">
    <location>
        <begin position="383"/>
        <end position="413"/>
    </location>
</feature>
<feature type="region of interest" description="Disordered" evidence="7">
    <location>
        <begin position="206"/>
        <end position="242"/>
    </location>
</feature>
<evidence type="ECO:0000256" key="2">
    <source>
        <dbReference type="ARBA" id="ARBA00022729"/>
    </source>
</evidence>
<dbReference type="OrthoDB" id="28322at2759"/>
<dbReference type="InterPro" id="IPR011992">
    <property type="entry name" value="EF-hand-dom_pair"/>
</dbReference>
<dbReference type="SUPFAM" id="SSF57424">
    <property type="entry name" value="LDL receptor-like module"/>
    <property type="match status" value="2"/>
</dbReference>
<feature type="domain" description="MRH" evidence="9">
    <location>
        <begin position="429"/>
        <end position="530"/>
    </location>
</feature>
<dbReference type="EMBL" id="LBMM01002287">
    <property type="protein sequence ID" value="KMQ95026.1"/>
    <property type="molecule type" value="Genomic_DNA"/>
</dbReference>
<dbReference type="SUPFAM" id="SSF47473">
    <property type="entry name" value="EF-hand"/>
    <property type="match status" value="1"/>
</dbReference>
<feature type="compositionally biased region" description="Basic and acidic residues" evidence="7">
    <location>
        <begin position="206"/>
        <end position="222"/>
    </location>
</feature>